<dbReference type="PANTHER" id="PTHR44051:SF8">
    <property type="entry name" value="GLUTATHIONE S-TRANSFERASE GSTA"/>
    <property type="match status" value="1"/>
</dbReference>
<dbReference type="EMBL" id="JABANM010009402">
    <property type="protein sequence ID" value="KAF4740994.1"/>
    <property type="molecule type" value="Genomic_DNA"/>
</dbReference>
<dbReference type="Gene3D" id="3.40.30.10">
    <property type="entry name" value="Glutaredoxin"/>
    <property type="match status" value="1"/>
</dbReference>
<dbReference type="SUPFAM" id="SSF52833">
    <property type="entry name" value="Thioredoxin-like"/>
    <property type="match status" value="1"/>
</dbReference>
<dbReference type="PROSITE" id="PS50404">
    <property type="entry name" value="GST_NTER"/>
    <property type="match status" value="1"/>
</dbReference>
<dbReference type="AlphaFoldDB" id="A0A7J6T6V0"/>
<dbReference type="InterPro" id="IPR040079">
    <property type="entry name" value="Glutathione_S-Trfase"/>
</dbReference>
<protein>
    <recommendedName>
        <fullName evidence="7">Glutathione Stransferase</fullName>
    </recommendedName>
</protein>
<evidence type="ECO:0008006" key="7">
    <source>
        <dbReference type="Google" id="ProtNLM"/>
    </source>
</evidence>
<comment type="caution">
    <text evidence="5">The sequence shown here is derived from an EMBL/GenBank/DDBJ whole genome shotgun (WGS) entry which is preliminary data.</text>
</comment>
<evidence type="ECO:0000256" key="1">
    <source>
        <dbReference type="ARBA" id="ARBA00007409"/>
    </source>
</evidence>
<feature type="domain" description="GST N-terminal" evidence="3">
    <location>
        <begin position="55"/>
        <end position="136"/>
    </location>
</feature>
<evidence type="ECO:0000259" key="4">
    <source>
        <dbReference type="PROSITE" id="PS50405"/>
    </source>
</evidence>
<reference evidence="5 6" key="1">
    <citation type="submission" date="2020-04" db="EMBL/GenBank/DDBJ databases">
        <title>Perkinsus olseni comparative genomics.</title>
        <authorList>
            <person name="Bogema D.R."/>
        </authorList>
    </citation>
    <scope>NUCLEOTIDE SEQUENCE [LARGE SCALE GENOMIC DNA]</scope>
    <source>
        <strain evidence="5">ATCC PRA-205</strain>
    </source>
</reference>
<feature type="non-terminal residue" evidence="5">
    <location>
        <position position="351"/>
    </location>
</feature>
<feature type="domain" description="GST C-terminal" evidence="4">
    <location>
        <begin position="142"/>
        <end position="269"/>
    </location>
</feature>
<dbReference type="InterPro" id="IPR004046">
    <property type="entry name" value="GST_C"/>
</dbReference>
<dbReference type="InterPro" id="IPR036282">
    <property type="entry name" value="Glutathione-S-Trfase_C_sf"/>
</dbReference>
<dbReference type="PROSITE" id="PS50405">
    <property type="entry name" value="GST_CTER"/>
    <property type="match status" value="1"/>
</dbReference>
<dbReference type="Proteomes" id="UP000574390">
    <property type="component" value="Unassembled WGS sequence"/>
</dbReference>
<dbReference type="Pfam" id="PF00043">
    <property type="entry name" value="GST_C"/>
    <property type="match status" value="1"/>
</dbReference>
<dbReference type="InterPro" id="IPR010987">
    <property type="entry name" value="Glutathione-S-Trfase_C-like"/>
</dbReference>
<dbReference type="SUPFAM" id="SSF47616">
    <property type="entry name" value="GST C-terminal domain-like"/>
    <property type="match status" value="1"/>
</dbReference>
<dbReference type="SFLD" id="SFLDS00019">
    <property type="entry name" value="Glutathione_Transferase_(cytos"/>
    <property type="match status" value="1"/>
</dbReference>
<evidence type="ECO:0000313" key="6">
    <source>
        <dbReference type="Proteomes" id="UP000574390"/>
    </source>
</evidence>
<evidence type="ECO:0000259" key="3">
    <source>
        <dbReference type="PROSITE" id="PS50404"/>
    </source>
</evidence>
<dbReference type="SFLD" id="SFLDG00358">
    <property type="entry name" value="Main_(cytGST)"/>
    <property type="match status" value="1"/>
</dbReference>
<evidence type="ECO:0000313" key="5">
    <source>
        <dbReference type="EMBL" id="KAF4740994.1"/>
    </source>
</evidence>
<proteinExistence type="inferred from homology"/>
<dbReference type="Pfam" id="PF02798">
    <property type="entry name" value="GST_N"/>
    <property type="match status" value="1"/>
</dbReference>
<dbReference type="InterPro" id="IPR004045">
    <property type="entry name" value="Glutathione_S-Trfase_N"/>
</dbReference>
<evidence type="ECO:0000256" key="2">
    <source>
        <dbReference type="RuleBase" id="RU003494"/>
    </source>
</evidence>
<comment type="similarity">
    <text evidence="1 2">Belongs to the GST superfamily.</text>
</comment>
<sequence length="351" mass="39947">MGTGYSGSRRCRSSDGSTVEDLARWRKNSQEFHRRDSLEAAKTPAMFRDVRSGDDRVVLYTMESSHDGFRVDLTLREKGVTYSGKTINIVKGEHQTPEYTAINPRQKIPSLIHDNVVITESCAAMQYIEAVFNRDIRLRPKDPAQLGKCLQYIHEFELNLDPKNIADKVLYQRMSREQLVEEIEALKAELVIWDGYLDSKEYLVDDFSLADIAVFPLVAQLTECFGLDLKDYPNLQRWYSNMRSRPSLEEHPFFLACAKIDSLFGTTPPQRTSSVDLAMSSISDARRGGFRAQPVPPVQRGDQSSRLAIALDGPAPLSTEFYKDYTFHGSETRDFVDSLERRRLVGNLTTE</sequence>
<organism evidence="5 6">
    <name type="scientific">Perkinsus olseni</name>
    <name type="common">Perkinsus atlanticus</name>
    <dbReference type="NCBI Taxonomy" id="32597"/>
    <lineage>
        <taxon>Eukaryota</taxon>
        <taxon>Sar</taxon>
        <taxon>Alveolata</taxon>
        <taxon>Perkinsozoa</taxon>
        <taxon>Perkinsea</taxon>
        <taxon>Perkinsida</taxon>
        <taxon>Perkinsidae</taxon>
        <taxon>Perkinsus</taxon>
    </lineage>
</organism>
<accession>A0A7J6T6V0</accession>
<name>A0A7J6T6V0_PEROL</name>
<gene>
    <name evidence="5" type="ORF">FOZ62_025788</name>
</gene>
<dbReference type="Gene3D" id="1.20.1050.10">
    <property type="match status" value="1"/>
</dbReference>
<dbReference type="InterPro" id="IPR036249">
    <property type="entry name" value="Thioredoxin-like_sf"/>
</dbReference>
<dbReference type="PANTHER" id="PTHR44051">
    <property type="entry name" value="GLUTATHIONE S-TRANSFERASE-RELATED"/>
    <property type="match status" value="1"/>
</dbReference>